<reference evidence="1" key="1">
    <citation type="journal article" date="2014" name="Front. Microbiol.">
        <title>High frequency of phylogenetically diverse reductive dehalogenase-homologous genes in deep subseafloor sedimentary metagenomes.</title>
        <authorList>
            <person name="Kawai M."/>
            <person name="Futagami T."/>
            <person name="Toyoda A."/>
            <person name="Takaki Y."/>
            <person name="Nishi S."/>
            <person name="Hori S."/>
            <person name="Arai W."/>
            <person name="Tsubouchi T."/>
            <person name="Morono Y."/>
            <person name="Uchiyama I."/>
            <person name="Ito T."/>
            <person name="Fujiyama A."/>
            <person name="Inagaki F."/>
            <person name="Takami H."/>
        </authorList>
    </citation>
    <scope>NUCLEOTIDE SEQUENCE</scope>
    <source>
        <strain evidence="1">Expedition CK06-06</strain>
    </source>
</reference>
<feature type="non-terminal residue" evidence="1">
    <location>
        <position position="1"/>
    </location>
</feature>
<evidence type="ECO:0000313" key="1">
    <source>
        <dbReference type="EMBL" id="GAH84760.1"/>
    </source>
</evidence>
<sequence>PVLVCHHAHEESVTLPRFIGKGIKYCDFKYPIDPIAGALVKMGFAKPGAIDVKGVRVEPIDVLMKLVRHPVGTFLSEDQSTAKLPPKSAHFMVIEIKGAKSGEDITQNNF</sequence>
<dbReference type="EMBL" id="BARU01042423">
    <property type="protein sequence ID" value="GAH84760.1"/>
    <property type="molecule type" value="Genomic_DNA"/>
</dbReference>
<dbReference type="AlphaFoldDB" id="X1JTL8"/>
<protein>
    <submittedName>
        <fullName evidence="1">Uncharacterized protein</fullName>
    </submittedName>
</protein>
<organism evidence="1">
    <name type="scientific">marine sediment metagenome</name>
    <dbReference type="NCBI Taxonomy" id="412755"/>
    <lineage>
        <taxon>unclassified sequences</taxon>
        <taxon>metagenomes</taxon>
        <taxon>ecological metagenomes</taxon>
    </lineage>
</organism>
<comment type="caution">
    <text evidence="1">The sequence shown here is derived from an EMBL/GenBank/DDBJ whole genome shotgun (WGS) entry which is preliminary data.</text>
</comment>
<proteinExistence type="predicted"/>
<gene>
    <name evidence="1" type="ORF">S03H2_65186</name>
</gene>
<dbReference type="Gene3D" id="3.30.360.10">
    <property type="entry name" value="Dihydrodipicolinate Reductase, domain 2"/>
    <property type="match status" value="1"/>
</dbReference>
<accession>X1JTL8</accession>
<name>X1JTL8_9ZZZZ</name>